<evidence type="ECO:0000313" key="3">
    <source>
        <dbReference type="Proteomes" id="UP000799441"/>
    </source>
</evidence>
<dbReference type="AlphaFoldDB" id="A0A9P4Q4U4"/>
<accession>A0A9P4Q4U4</accession>
<evidence type="ECO:0000313" key="2">
    <source>
        <dbReference type="EMBL" id="KAF2718376.1"/>
    </source>
</evidence>
<feature type="region of interest" description="Disordered" evidence="1">
    <location>
        <begin position="24"/>
        <end position="53"/>
    </location>
</feature>
<proteinExistence type="predicted"/>
<evidence type="ECO:0000256" key="1">
    <source>
        <dbReference type="SAM" id="MobiDB-lite"/>
    </source>
</evidence>
<sequence>MQSKGMQPTGLTYLAVAMIATPLPPPPPPGAIEEEESWPYGDKQSLRQTRSSTRLPMVDQLETDAFLNIALCPRLWASSSMQYTVYSIHYRRHSAALGVHVRQAAFDGDVGHSLRQHIGHPARPLHCRPARHQTPDTRSQIPSYCAVGREAKATVAKVRDTARPRPLCTGFAANRRLLRRVHKALAEAGFAEQ</sequence>
<comment type="caution">
    <text evidence="2">The sequence shown here is derived from an EMBL/GenBank/DDBJ whole genome shotgun (WGS) entry which is preliminary data.</text>
</comment>
<gene>
    <name evidence="2" type="ORF">K431DRAFT_137858</name>
</gene>
<dbReference type="EMBL" id="MU003826">
    <property type="protein sequence ID" value="KAF2718376.1"/>
    <property type="molecule type" value="Genomic_DNA"/>
</dbReference>
<dbReference type="Proteomes" id="UP000799441">
    <property type="component" value="Unassembled WGS sequence"/>
</dbReference>
<name>A0A9P4Q4U4_9PEZI</name>
<organism evidence="2 3">
    <name type="scientific">Polychaeton citri CBS 116435</name>
    <dbReference type="NCBI Taxonomy" id="1314669"/>
    <lineage>
        <taxon>Eukaryota</taxon>
        <taxon>Fungi</taxon>
        <taxon>Dikarya</taxon>
        <taxon>Ascomycota</taxon>
        <taxon>Pezizomycotina</taxon>
        <taxon>Dothideomycetes</taxon>
        <taxon>Dothideomycetidae</taxon>
        <taxon>Capnodiales</taxon>
        <taxon>Capnodiaceae</taxon>
        <taxon>Polychaeton</taxon>
    </lineage>
</organism>
<keyword evidence="3" id="KW-1185">Reference proteome</keyword>
<protein>
    <submittedName>
        <fullName evidence="2">Uncharacterized protein</fullName>
    </submittedName>
</protein>
<reference evidence="2" key="1">
    <citation type="journal article" date="2020" name="Stud. Mycol.">
        <title>101 Dothideomycetes genomes: a test case for predicting lifestyles and emergence of pathogens.</title>
        <authorList>
            <person name="Haridas S."/>
            <person name="Albert R."/>
            <person name="Binder M."/>
            <person name="Bloem J."/>
            <person name="Labutti K."/>
            <person name="Salamov A."/>
            <person name="Andreopoulos B."/>
            <person name="Baker S."/>
            <person name="Barry K."/>
            <person name="Bills G."/>
            <person name="Bluhm B."/>
            <person name="Cannon C."/>
            <person name="Castanera R."/>
            <person name="Culley D."/>
            <person name="Daum C."/>
            <person name="Ezra D."/>
            <person name="Gonzalez J."/>
            <person name="Henrissat B."/>
            <person name="Kuo A."/>
            <person name="Liang C."/>
            <person name="Lipzen A."/>
            <person name="Lutzoni F."/>
            <person name="Magnuson J."/>
            <person name="Mondo S."/>
            <person name="Nolan M."/>
            <person name="Ohm R."/>
            <person name="Pangilinan J."/>
            <person name="Park H.-J."/>
            <person name="Ramirez L."/>
            <person name="Alfaro M."/>
            <person name="Sun H."/>
            <person name="Tritt A."/>
            <person name="Yoshinaga Y."/>
            <person name="Zwiers L.-H."/>
            <person name="Turgeon B."/>
            <person name="Goodwin S."/>
            <person name="Spatafora J."/>
            <person name="Crous P."/>
            <person name="Grigoriev I."/>
        </authorList>
    </citation>
    <scope>NUCLEOTIDE SEQUENCE</scope>
    <source>
        <strain evidence="2">CBS 116435</strain>
    </source>
</reference>